<keyword evidence="3" id="KW-1185">Reference proteome</keyword>
<dbReference type="EMBL" id="JAAXOU010000267">
    <property type="protein sequence ID" value="NKY16040.1"/>
    <property type="molecule type" value="Genomic_DNA"/>
</dbReference>
<sequence length="209" mass="23385">MERADGDVEEALRALDDVERARTEADILRRRLREEGRYDDTVVAEQPSGVPDSFEELWERLDTFEGVRVTAGKSRALELDETERARVWAAKAWNALRALDSYAQAAREGCNGGFYQHCTSDRPGAVNWPHKQLATVESDTTMNRWGAERIFTVPLEVDSSGRKEMQAHLKLASKGSTSPRIYFLDDTKGATGQVIVGYVGPHLTNTKTN</sequence>
<organism evidence="2 3">
    <name type="scientific">Streptomyces somaliensis (strain ATCC 33201 / DSM 40738 / JCM 12659 / KCTC 9044 / NCTC 11332 / NRRL B-12077 / IP 733)</name>
    <dbReference type="NCBI Taxonomy" id="1134445"/>
    <lineage>
        <taxon>Bacteria</taxon>
        <taxon>Bacillati</taxon>
        <taxon>Actinomycetota</taxon>
        <taxon>Actinomycetes</taxon>
        <taxon>Kitasatosporales</taxon>
        <taxon>Streptomycetaceae</taxon>
        <taxon>Streptomyces</taxon>
    </lineage>
</organism>
<accession>A0AA44DGV4</accession>
<dbReference type="Proteomes" id="UP000570003">
    <property type="component" value="Unassembled WGS sequence"/>
</dbReference>
<protein>
    <submittedName>
        <fullName evidence="2">Uncharacterized protein</fullName>
    </submittedName>
</protein>
<comment type="caution">
    <text evidence="2">The sequence shown here is derived from an EMBL/GenBank/DDBJ whole genome shotgun (WGS) entry which is preliminary data.</text>
</comment>
<keyword evidence="1" id="KW-0175">Coiled coil</keyword>
<dbReference type="AlphaFoldDB" id="A0AA44DGV4"/>
<evidence type="ECO:0000313" key="3">
    <source>
        <dbReference type="Proteomes" id="UP000570003"/>
    </source>
</evidence>
<proteinExistence type="predicted"/>
<evidence type="ECO:0000313" key="2">
    <source>
        <dbReference type="EMBL" id="NKY16040.1"/>
    </source>
</evidence>
<dbReference type="RefSeq" id="WP_168440284.1">
    <property type="nucleotide sequence ID" value="NZ_JAAXOU010000267.1"/>
</dbReference>
<gene>
    <name evidence="2" type="ORF">HGA06_18445</name>
</gene>
<name>A0AA44DGV4_STRE0</name>
<evidence type="ECO:0000256" key="1">
    <source>
        <dbReference type="SAM" id="Coils"/>
    </source>
</evidence>
<feature type="coiled-coil region" evidence="1">
    <location>
        <begin position="1"/>
        <end position="35"/>
    </location>
</feature>
<reference evidence="2 3" key="1">
    <citation type="submission" date="2020-04" db="EMBL/GenBank/DDBJ databases">
        <title>MicrobeNet Type strains.</title>
        <authorList>
            <person name="Nicholson A.C."/>
        </authorList>
    </citation>
    <scope>NUCLEOTIDE SEQUENCE [LARGE SCALE GENOMIC DNA]</scope>
    <source>
        <strain evidence="2 3">DSM 40738</strain>
    </source>
</reference>